<feature type="compositionally biased region" description="Pro residues" evidence="1">
    <location>
        <begin position="176"/>
        <end position="193"/>
    </location>
</feature>
<gene>
    <name evidence="2" type="ORF">FPANT_14272</name>
</gene>
<reference evidence="2 3" key="1">
    <citation type="submission" date="2020-05" db="EMBL/GenBank/DDBJ databases">
        <title>Identification and distribution of gene clusters putatively required for synthesis of sphingolipid metabolism inhibitors in phylogenetically diverse species of the filamentous fungus Fusarium.</title>
        <authorList>
            <person name="Kim H.-S."/>
            <person name="Busman M."/>
            <person name="Brown D.W."/>
            <person name="Divon H."/>
            <person name="Uhlig S."/>
            <person name="Proctor R.H."/>
        </authorList>
    </citation>
    <scope>NUCLEOTIDE SEQUENCE [LARGE SCALE GENOMIC DNA]</scope>
    <source>
        <strain evidence="2 3">NRRL 25211</strain>
    </source>
</reference>
<feature type="non-terminal residue" evidence="2">
    <location>
        <position position="1"/>
    </location>
</feature>
<accession>A0A8H5JTH7</accession>
<evidence type="ECO:0000313" key="3">
    <source>
        <dbReference type="Proteomes" id="UP000544095"/>
    </source>
</evidence>
<feature type="compositionally biased region" description="Low complexity" evidence="1">
    <location>
        <begin position="96"/>
        <end position="118"/>
    </location>
</feature>
<feature type="non-terminal residue" evidence="2">
    <location>
        <position position="206"/>
    </location>
</feature>
<evidence type="ECO:0000256" key="1">
    <source>
        <dbReference type="SAM" id="MobiDB-lite"/>
    </source>
</evidence>
<dbReference type="AlphaFoldDB" id="A0A8H5JTH7"/>
<protein>
    <submittedName>
        <fullName evidence="2">Hsp70</fullName>
    </submittedName>
</protein>
<comment type="caution">
    <text evidence="2">The sequence shown here is derived from an EMBL/GenBank/DDBJ whole genome shotgun (WGS) entry which is preliminary data.</text>
</comment>
<feature type="compositionally biased region" description="Polar residues" evidence="1">
    <location>
        <begin position="149"/>
        <end position="160"/>
    </location>
</feature>
<proteinExistence type="predicted"/>
<dbReference type="EMBL" id="JAAOAR010001732">
    <property type="protein sequence ID" value="KAF5561118.1"/>
    <property type="molecule type" value="Genomic_DNA"/>
</dbReference>
<keyword evidence="3" id="KW-1185">Reference proteome</keyword>
<name>A0A8H5JTH7_9HYPO</name>
<evidence type="ECO:0000313" key="2">
    <source>
        <dbReference type="EMBL" id="KAF5561118.1"/>
    </source>
</evidence>
<organism evidence="2 3">
    <name type="scientific">Fusarium pseudoanthophilum</name>
    <dbReference type="NCBI Taxonomy" id="48495"/>
    <lineage>
        <taxon>Eukaryota</taxon>
        <taxon>Fungi</taxon>
        <taxon>Dikarya</taxon>
        <taxon>Ascomycota</taxon>
        <taxon>Pezizomycotina</taxon>
        <taxon>Sordariomycetes</taxon>
        <taxon>Hypocreomycetidae</taxon>
        <taxon>Hypocreales</taxon>
        <taxon>Nectriaceae</taxon>
        <taxon>Fusarium</taxon>
        <taxon>Fusarium fujikuroi species complex</taxon>
    </lineage>
</organism>
<feature type="region of interest" description="Disordered" evidence="1">
    <location>
        <begin position="74"/>
        <end position="206"/>
    </location>
</feature>
<dbReference type="Proteomes" id="UP000544095">
    <property type="component" value="Unassembled WGS sequence"/>
</dbReference>
<sequence length="206" mass="21253">ILIRLYRKPPSSCPSCPRPAAAPRSPPCAFVPASTSFDLLGPTPQPFLPFAPLPLFHMSSMNSRFKSLGFGKRKSAASIQTSEGLTPSPTPPPGQIPQLPSQQQLNAPSIAPSSSTTSLPMNHPGPGNRPPSYTANFPPGQAPLGRTSPLAQQPNRTPPTQMVGGPPPINTGAPMGYPPGMAPMGQGPPPMGGPPGFGQQPPPPQG</sequence>